<accession>A0A8X6VXF4</accession>
<dbReference type="Gene3D" id="3.30.420.10">
    <property type="entry name" value="Ribonuclease H-like superfamily/Ribonuclease H"/>
    <property type="match status" value="1"/>
</dbReference>
<proteinExistence type="predicted"/>
<reference evidence="1" key="1">
    <citation type="submission" date="2020-08" db="EMBL/GenBank/DDBJ databases">
        <title>Multicomponent nature underlies the extraordinary mechanical properties of spider dragline silk.</title>
        <authorList>
            <person name="Kono N."/>
            <person name="Nakamura H."/>
            <person name="Mori M."/>
            <person name="Yoshida Y."/>
            <person name="Ohtoshi R."/>
            <person name="Malay A.D."/>
            <person name="Moran D.A.P."/>
            <person name="Tomita M."/>
            <person name="Numata K."/>
            <person name="Arakawa K."/>
        </authorList>
    </citation>
    <scope>NUCLEOTIDE SEQUENCE</scope>
</reference>
<evidence type="ECO:0000313" key="1">
    <source>
        <dbReference type="EMBL" id="GFY24192.1"/>
    </source>
</evidence>
<evidence type="ECO:0008006" key="3">
    <source>
        <dbReference type="Google" id="ProtNLM"/>
    </source>
</evidence>
<dbReference type="AlphaFoldDB" id="A0A8X6VXF4"/>
<protein>
    <recommendedName>
        <fullName evidence="3">Transposase</fullName>
    </recommendedName>
</protein>
<dbReference type="InterPro" id="IPR036397">
    <property type="entry name" value="RNaseH_sf"/>
</dbReference>
<dbReference type="EMBL" id="BMAU01021369">
    <property type="protein sequence ID" value="GFY24192.1"/>
    <property type="molecule type" value="Genomic_DNA"/>
</dbReference>
<dbReference type="Proteomes" id="UP000887159">
    <property type="component" value="Unassembled WGS sequence"/>
</dbReference>
<gene>
    <name evidence="1" type="ORF">TNCV_1012451</name>
</gene>
<evidence type="ECO:0000313" key="2">
    <source>
        <dbReference type="Proteomes" id="UP000887159"/>
    </source>
</evidence>
<comment type="caution">
    <text evidence="1">The sequence shown here is derived from an EMBL/GenBank/DDBJ whole genome shotgun (WGS) entry which is preliminary data.</text>
</comment>
<organism evidence="1 2">
    <name type="scientific">Trichonephila clavipes</name>
    <name type="common">Golden silk orbweaver</name>
    <name type="synonym">Nephila clavipes</name>
    <dbReference type="NCBI Taxonomy" id="2585209"/>
    <lineage>
        <taxon>Eukaryota</taxon>
        <taxon>Metazoa</taxon>
        <taxon>Ecdysozoa</taxon>
        <taxon>Arthropoda</taxon>
        <taxon>Chelicerata</taxon>
        <taxon>Arachnida</taxon>
        <taxon>Araneae</taxon>
        <taxon>Araneomorphae</taxon>
        <taxon>Entelegynae</taxon>
        <taxon>Araneoidea</taxon>
        <taxon>Nephilidae</taxon>
        <taxon>Trichonephila</taxon>
    </lineage>
</organism>
<dbReference type="GO" id="GO:0003676">
    <property type="term" value="F:nucleic acid binding"/>
    <property type="evidence" value="ECO:0007669"/>
    <property type="project" value="InterPro"/>
</dbReference>
<sequence length="74" mass="8814">MVQHVKRKRTLLRNDFLLQYENARQHISRCVLDVLQKNNIVPPYSPDLTPCDFLLFPQLRNHYESNVLQATKHV</sequence>
<name>A0A8X6VXF4_TRICX</name>
<keyword evidence="2" id="KW-1185">Reference proteome</keyword>